<gene>
    <name evidence="6" type="ORF">BJX66DRAFT_103632</name>
</gene>
<organism evidence="6 7">
    <name type="scientific">Aspergillus keveii</name>
    <dbReference type="NCBI Taxonomy" id="714993"/>
    <lineage>
        <taxon>Eukaryota</taxon>
        <taxon>Fungi</taxon>
        <taxon>Dikarya</taxon>
        <taxon>Ascomycota</taxon>
        <taxon>Pezizomycotina</taxon>
        <taxon>Eurotiomycetes</taxon>
        <taxon>Eurotiomycetidae</taxon>
        <taxon>Eurotiales</taxon>
        <taxon>Aspergillaceae</taxon>
        <taxon>Aspergillus</taxon>
        <taxon>Aspergillus subgen. Nidulantes</taxon>
    </lineage>
</organism>
<name>A0ABR4GPE2_9EURO</name>
<keyword evidence="6" id="KW-0378">Hydrolase</keyword>
<evidence type="ECO:0000256" key="4">
    <source>
        <dbReference type="SAM" id="Phobius"/>
    </source>
</evidence>
<dbReference type="InterPro" id="IPR004352">
    <property type="entry name" value="GH114_TIM-barrel"/>
</dbReference>
<dbReference type="InterPro" id="IPR013785">
    <property type="entry name" value="Aldolase_TIM"/>
</dbReference>
<keyword evidence="4" id="KW-0812">Transmembrane</keyword>
<dbReference type="Proteomes" id="UP001610563">
    <property type="component" value="Unassembled WGS sequence"/>
</dbReference>
<feature type="transmembrane region" description="Helical" evidence="4">
    <location>
        <begin position="26"/>
        <end position="50"/>
    </location>
</feature>
<dbReference type="EMBL" id="JBFTWV010000002">
    <property type="protein sequence ID" value="KAL2800938.1"/>
    <property type="molecule type" value="Genomic_DNA"/>
</dbReference>
<sequence>MAPPAEALKGSGSGWRWSAWSTKKKAALITAMLFTLALALGLGIGLGLGLKDDDNNDNDNDNGNDNGGGGDNNNGTDTGDLWQPAVGTPWQIVLKYALNDTSVDVPVYDIDLFDNPVSTINELHDLDRKVICYFSAGTYEDWREDASDFPKEDIGDNLDEWEGESWVNISSKAIRDIMITRLDLAQQKGCDGVDPDNVDGYDNENGLGLTEEDTIDYMRFLADEASDRGLSIGLKNAGAVISSVIAKMQWSVNEQCAQYDECDVYAAFVRTNKPVFHIEYPKGEEVNNNVAVTGTERRDACNFDDSSEFSTLIKNMNLDNWYQDC</sequence>
<evidence type="ECO:0000256" key="1">
    <source>
        <dbReference type="ARBA" id="ARBA00001255"/>
    </source>
</evidence>
<evidence type="ECO:0000256" key="2">
    <source>
        <dbReference type="ARBA" id="ARBA00012755"/>
    </source>
</evidence>
<evidence type="ECO:0000256" key="3">
    <source>
        <dbReference type="SAM" id="MobiDB-lite"/>
    </source>
</evidence>
<evidence type="ECO:0000259" key="5">
    <source>
        <dbReference type="Pfam" id="PF03537"/>
    </source>
</evidence>
<keyword evidence="4" id="KW-0472">Membrane</keyword>
<dbReference type="SUPFAM" id="SSF51445">
    <property type="entry name" value="(Trans)glycosidases"/>
    <property type="match status" value="1"/>
</dbReference>
<dbReference type="Gene3D" id="3.20.20.70">
    <property type="entry name" value="Aldolase class I"/>
    <property type="match status" value="1"/>
</dbReference>
<evidence type="ECO:0000313" key="6">
    <source>
        <dbReference type="EMBL" id="KAL2800938.1"/>
    </source>
</evidence>
<feature type="region of interest" description="Disordered" evidence="3">
    <location>
        <begin position="57"/>
        <end position="82"/>
    </location>
</feature>
<dbReference type="PANTHER" id="PTHR35273">
    <property type="entry name" value="ALPHA-1,4 POLYGALACTOSAMINIDASE, PUTATIVE (AFU_ORTHOLOGUE AFUA_3G07890)-RELATED"/>
    <property type="match status" value="1"/>
</dbReference>
<comment type="caution">
    <text evidence="6">The sequence shown here is derived from an EMBL/GenBank/DDBJ whole genome shotgun (WGS) entry which is preliminary data.</text>
</comment>
<evidence type="ECO:0000313" key="7">
    <source>
        <dbReference type="Proteomes" id="UP001610563"/>
    </source>
</evidence>
<accession>A0ABR4GPE2</accession>
<dbReference type="Pfam" id="PF03537">
    <property type="entry name" value="Glyco_hydro_114"/>
    <property type="match status" value="1"/>
</dbReference>
<protein>
    <recommendedName>
        <fullName evidence="2">alpha-galactosidase</fullName>
        <ecNumber evidence="2">3.2.1.22</ecNumber>
    </recommendedName>
</protein>
<feature type="domain" description="Glycoside-hydrolase family GH114 TIM-barrel" evidence="5">
    <location>
        <begin position="90"/>
        <end position="321"/>
    </location>
</feature>
<comment type="catalytic activity">
    <reaction evidence="1">
        <text>Hydrolysis of terminal, non-reducing alpha-D-galactose residues in alpha-D-galactosides, including galactose oligosaccharides, galactomannans and galactolipids.</text>
        <dbReference type="EC" id="3.2.1.22"/>
    </reaction>
</comment>
<dbReference type="PANTHER" id="PTHR35273:SF2">
    <property type="entry name" value="ALPHA-GALACTOSIDASE"/>
    <property type="match status" value="1"/>
</dbReference>
<keyword evidence="4" id="KW-1133">Transmembrane helix</keyword>
<proteinExistence type="predicted"/>
<dbReference type="InterPro" id="IPR017853">
    <property type="entry name" value="GH"/>
</dbReference>
<keyword evidence="7" id="KW-1185">Reference proteome</keyword>
<reference evidence="6 7" key="1">
    <citation type="submission" date="2024-07" db="EMBL/GenBank/DDBJ databases">
        <title>Section-level genome sequencing and comparative genomics of Aspergillus sections Usti and Cavernicolus.</title>
        <authorList>
            <consortium name="Lawrence Berkeley National Laboratory"/>
            <person name="Nybo J.L."/>
            <person name="Vesth T.C."/>
            <person name="Theobald S."/>
            <person name="Frisvad J.C."/>
            <person name="Larsen T.O."/>
            <person name="Kjaerboelling I."/>
            <person name="Rothschild-Mancinelli K."/>
            <person name="Lyhne E.K."/>
            <person name="Kogle M.E."/>
            <person name="Barry K."/>
            <person name="Clum A."/>
            <person name="Na H."/>
            <person name="Ledsgaard L."/>
            <person name="Lin J."/>
            <person name="Lipzen A."/>
            <person name="Kuo A."/>
            <person name="Riley R."/>
            <person name="Mondo S."/>
            <person name="Labutti K."/>
            <person name="Haridas S."/>
            <person name="Pangalinan J."/>
            <person name="Salamov A.A."/>
            <person name="Simmons B.A."/>
            <person name="Magnuson J.K."/>
            <person name="Chen J."/>
            <person name="Drula E."/>
            <person name="Henrissat B."/>
            <person name="Wiebenga A."/>
            <person name="Lubbers R.J."/>
            <person name="Gomes A.C."/>
            <person name="Makela M.R."/>
            <person name="Stajich J."/>
            <person name="Grigoriev I.V."/>
            <person name="Mortensen U.H."/>
            <person name="De Vries R.P."/>
            <person name="Baker S.E."/>
            <person name="Andersen M.R."/>
        </authorList>
    </citation>
    <scope>NUCLEOTIDE SEQUENCE [LARGE SCALE GENOMIC DNA]</scope>
    <source>
        <strain evidence="6 7">CBS 209.92</strain>
    </source>
</reference>
<dbReference type="EC" id="3.2.1.22" evidence="2"/>
<dbReference type="GO" id="GO:0016787">
    <property type="term" value="F:hydrolase activity"/>
    <property type="evidence" value="ECO:0007669"/>
    <property type="project" value="UniProtKB-KW"/>
</dbReference>